<feature type="region of interest" description="Disordered" evidence="1">
    <location>
        <begin position="1"/>
        <end position="21"/>
    </location>
</feature>
<dbReference type="EMBL" id="JBEHCU010008729">
    <property type="protein sequence ID" value="KAL1381236.1"/>
    <property type="molecule type" value="Genomic_DNA"/>
</dbReference>
<evidence type="ECO:0000313" key="4">
    <source>
        <dbReference type="Proteomes" id="UP001562425"/>
    </source>
</evidence>
<gene>
    <name evidence="3" type="ORF">pipiens_013611</name>
</gene>
<protein>
    <submittedName>
        <fullName evidence="3">Uncharacterized protein</fullName>
    </submittedName>
</protein>
<feature type="transmembrane region" description="Helical" evidence="2">
    <location>
        <begin position="34"/>
        <end position="52"/>
    </location>
</feature>
<reference evidence="3 4" key="1">
    <citation type="submission" date="2024-05" db="EMBL/GenBank/DDBJ databases">
        <title>Culex pipiens pipiens assembly and annotation.</title>
        <authorList>
            <person name="Alout H."/>
            <person name="Durand T."/>
        </authorList>
    </citation>
    <scope>NUCLEOTIDE SEQUENCE [LARGE SCALE GENOMIC DNA]</scope>
    <source>
        <strain evidence="3">HA-2024</strain>
        <tissue evidence="3">Whole body</tissue>
    </source>
</reference>
<keyword evidence="2" id="KW-1133">Transmembrane helix</keyword>
<dbReference type="AlphaFoldDB" id="A0ABD1CXR0"/>
<proteinExistence type="predicted"/>
<name>A0ABD1CXR0_CULPP</name>
<sequence length="53" mass="5549">MAPIDDQGSCPAVTGQHRGSKRLLARRPAVQNPVTTAGSGLLLWLGLLVVLVN</sequence>
<evidence type="ECO:0000313" key="3">
    <source>
        <dbReference type="EMBL" id="KAL1381236.1"/>
    </source>
</evidence>
<feature type="non-terminal residue" evidence="3">
    <location>
        <position position="53"/>
    </location>
</feature>
<comment type="caution">
    <text evidence="3">The sequence shown here is derived from an EMBL/GenBank/DDBJ whole genome shotgun (WGS) entry which is preliminary data.</text>
</comment>
<keyword evidence="2" id="KW-0472">Membrane</keyword>
<dbReference type="Proteomes" id="UP001562425">
    <property type="component" value="Unassembled WGS sequence"/>
</dbReference>
<evidence type="ECO:0000256" key="1">
    <source>
        <dbReference type="SAM" id="MobiDB-lite"/>
    </source>
</evidence>
<keyword evidence="2" id="KW-0812">Transmembrane</keyword>
<accession>A0ABD1CXR0</accession>
<keyword evidence="4" id="KW-1185">Reference proteome</keyword>
<organism evidence="3 4">
    <name type="scientific">Culex pipiens pipiens</name>
    <name type="common">Northern house mosquito</name>
    <dbReference type="NCBI Taxonomy" id="38569"/>
    <lineage>
        <taxon>Eukaryota</taxon>
        <taxon>Metazoa</taxon>
        <taxon>Ecdysozoa</taxon>
        <taxon>Arthropoda</taxon>
        <taxon>Hexapoda</taxon>
        <taxon>Insecta</taxon>
        <taxon>Pterygota</taxon>
        <taxon>Neoptera</taxon>
        <taxon>Endopterygota</taxon>
        <taxon>Diptera</taxon>
        <taxon>Nematocera</taxon>
        <taxon>Culicoidea</taxon>
        <taxon>Culicidae</taxon>
        <taxon>Culicinae</taxon>
        <taxon>Culicini</taxon>
        <taxon>Culex</taxon>
        <taxon>Culex</taxon>
    </lineage>
</organism>
<evidence type="ECO:0000256" key="2">
    <source>
        <dbReference type="SAM" id="Phobius"/>
    </source>
</evidence>